<dbReference type="InterPro" id="IPR050723">
    <property type="entry name" value="CFA/CMAS"/>
</dbReference>
<evidence type="ECO:0000313" key="6">
    <source>
        <dbReference type="EMBL" id="QTR47328.1"/>
    </source>
</evidence>
<dbReference type="Gene3D" id="3.40.50.150">
    <property type="entry name" value="Vaccinia Virus protein VP39"/>
    <property type="match status" value="1"/>
</dbReference>
<dbReference type="PANTHER" id="PTHR43667">
    <property type="entry name" value="CYCLOPROPANE-FATTY-ACYL-PHOSPHOLIPID SYNTHASE"/>
    <property type="match status" value="1"/>
</dbReference>
<gene>
    <name evidence="6" type="ORF">J9253_05160</name>
</gene>
<dbReference type="CDD" id="cd02440">
    <property type="entry name" value="AdoMet_MTases"/>
    <property type="match status" value="1"/>
</dbReference>
<name>A0ABX7WY58_9GAMM</name>
<evidence type="ECO:0000256" key="4">
    <source>
        <dbReference type="ARBA" id="ARBA00022691"/>
    </source>
</evidence>
<dbReference type="SUPFAM" id="SSF53335">
    <property type="entry name" value="S-adenosyl-L-methionine-dependent methyltransferases"/>
    <property type="match status" value="1"/>
</dbReference>
<evidence type="ECO:0000256" key="5">
    <source>
        <dbReference type="ARBA" id="ARBA00023098"/>
    </source>
</evidence>
<dbReference type="Pfam" id="PF02353">
    <property type="entry name" value="CMAS"/>
    <property type="match status" value="1"/>
</dbReference>
<dbReference type="PIRSF" id="PIRSF003085">
    <property type="entry name" value="CMAS"/>
    <property type="match status" value="1"/>
</dbReference>
<proteinExistence type="inferred from homology"/>
<dbReference type="Proteomes" id="UP000672039">
    <property type="component" value="Chromosome"/>
</dbReference>
<evidence type="ECO:0000313" key="7">
    <source>
        <dbReference type="Proteomes" id="UP000672039"/>
    </source>
</evidence>
<dbReference type="RefSeq" id="WP_210223599.1">
    <property type="nucleotide sequence ID" value="NZ_CP072801.1"/>
</dbReference>
<evidence type="ECO:0000256" key="3">
    <source>
        <dbReference type="ARBA" id="ARBA00022679"/>
    </source>
</evidence>
<sequence>MNLENTLTTPLAPNFEHLPTFKRWLMSVLARIRHGKLTIYLDGECYVVGDTDEYHATIHIHHPMRLAWKCLTKGDLGFGQAYLSGDWSSDHPADLLTLLVQNWHKIGTTLDARGQWLRLPTKWLHQLRRNSVKNSRKNIAHHYDMGNDFYREWLDGGMTYSSALYTSAEMSLEQAQHAKYQRILDELQAQPGQSILEIGCGWGGFAEVAAEAGCKVHGITLSSEQLAWAQQRLARFGEQTHLELRDYRHLEGTYDHIVSIEMFEAVGEEYWQTYFDTLQRSLKQGGRAVLQIITIGDEWFETYRARPDFIQRYVFPGGMLPCPAKLDALVAESNLKQINHIGFGADYAHTLAEWDKRFSAALPALRPLGYDQRFERLWRYYLAYCEAGFNEGRIDVIQLTLEKPRA</sequence>
<dbReference type="EMBL" id="CP072801">
    <property type="protein sequence ID" value="QTR47328.1"/>
    <property type="molecule type" value="Genomic_DNA"/>
</dbReference>
<dbReference type="GO" id="GO:0032259">
    <property type="term" value="P:methylation"/>
    <property type="evidence" value="ECO:0007669"/>
    <property type="project" value="UniProtKB-KW"/>
</dbReference>
<evidence type="ECO:0000256" key="2">
    <source>
        <dbReference type="ARBA" id="ARBA00022603"/>
    </source>
</evidence>
<organism evidence="6 7">
    <name type="scientific">Thiothrix litoralis</name>
    <dbReference type="NCBI Taxonomy" id="2891210"/>
    <lineage>
        <taxon>Bacteria</taxon>
        <taxon>Pseudomonadati</taxon>
        <taxon>Pseudomonadota</taxon>
        <taxon>Gammaproteobacteria</taxon>
        <taxon>Thiotrichales</taxon>
        <taxon>Thiotrichaceae</taxon>
        <taxon>Thiothrix</taxon>
    </lineage>
</organism>
<dbReference type="PANTHER" id="PTHR43667:SF2">
    <property type="entry name" value="FATTY ACID C-METHYL TRANSFERASE"/>
    <property type="match status" value="1"/>
</dbReference>
<keyword evidence="7" id="KW-1185">Reference proteome</keyword>
<dbReference type="InterPro" id="IPR003333">
    <property type="entry name" value="CMAS"/>
</dbReference>
<evidence type="ECO:0000256" key="1">
    <source>
        <dbReference type="ARBA" id="ARBA00010815"/>
    </source>
</evidence>
<keyword evidence="2 6" id="KW-0489">Methyltransferase</keyword>
<keyword evidence="4" id="KW-0949">S-adenosyl-L-methionine</keyword>
<accession>A0ABX7WY58</accession>
<dbReference type="InterPro" id="IPR029063">
    <property type="entry name" value="SAM-dependent_MTases_sf"/>
</dbReference>
<protein>
    <submittedName>
        <fullName evidence="6">Class I SAM-dependent methyltransferase</fullName>
    </submittedName>
</protein>
<keyword evidence="5" id="KW-0443">Lipid metabolism</keyword>
<comment type="similarity">
    <text evidence="1">Belongs to the CFA/CMAS family.</text>
</comment>
<keyword evidence="3" id="KW-0808">Transferase</keyword>
<reference evidence="6 7" key="1">
    <citation type="submission" date="2021-04" db="EMBL/GenBank/DDBJ databases">
        <title>Genomics, taxonomy and metabolism of representatives of sulfur bacteria of the genus Thiothrix: Thiothrix fructosivorans QT, Thiothrix unzii A1T and three new species, Thiothrix subterranea sp. nov., Thiothrix litoralis sp. nov. and 'Candidatus Thiothrix anitrata' sp. nov.</title>
        <authorList>
            <person name="Ravin N.V."/>
            <person name="Smolyakov D."/>
            <person name="Rudenko T.S."/>
            <person name="Mardanov A.V."/>
            <person name="Beletsky A.V."/>
            <person name="Markov N.D."/>
            <person name="Fomenkov A.I."/>
            <person name="Roberts R.J."/>
            <person name="Karnachuk O.V."/>
            <person name="Novikov A."/>
            <person name="Grabovich M.Y."/>
        </authorList>
    </citation>
    <scope>NUCLEOTIDE SEQUENCE [LARGE SCALE GENOMIC DNA]</scope>
    <source>
        <strain evidence="6 7">AS</strain>
    </source>
</reference>
<dbReference type="GO" id="GO:0008168">
    <property type="term" value="F:methyltransferase activity"/>
    <property type="evidence" value="ECO:0007669"/>
    <property type="project" value="UniProtKB-KW"/>
</dbReference>